<gene>
    <name evidence="2" type="ORF">C6569_05790</name>
</gene>
<proteinExistence type="predicted"/>
<keyword evidence="1" id="KW-0732">Signal</keyword>
<dbReference type="EMBL" id="CP027668">
    <property type="protein sequence ID" value="AVO44610.1"/>
    <property type="molecule type" value="Genomic_DNA"/>
</dbReference>
<dbReference type="AlphaFoldDB" id="A0A2S0N8X2"/>
<reference evidence="2 3" key="1">
    <citation type="submission" date="2018-03" db="EMBL/GenBank/DDBJ databases">
        <title>Genome sequencing of Phreatobacter sp.</title>
        <authorList>
            <person name="Kim S.-J."/>
            <person name="Heo J."/>
            <person name="Kwon S.-W."/>
        </authorList>
    </citation>
    <scope>NUCLEOTIDE SEQUENCE [LARGE SCALE GENOMIC DNA]</scope>
    <source>
        <strain evidence="2 3">S-12</strain>
    </source>
</reference>
<sequence length="142" mass="15121">MPALLALPILAALGGTAGAQTRSVAIVEERGRGGEIVTRHLYHCAGCAVRRTRAGVWRERPPVVDYRQALPIYQPPIYTHPPHVMPLRPVGPGSAAYPVTGAPARPAMAPRQPYYPSGSEARVITLDGPAAGAPRRRPPGRP</sequence>
<organism evidence="2 3">
    <name type="scientific">Phreatobacter cathodiphilus</name>
    <dbReference type="NCBI Taxonomy" id="1868589"/>
    <lineage>
        <taxon>Bacteria</taxon>
        <taxon>Pseudomonadati</taxon>
        <taxon>Pseudomonadota</taxon>
        <taxon>Alphaproteobacteria</taxon>
        <taxon>Hyphomicrobiales</taxon>
        <taxon>Phreatobacteraceae</taxon>
        <taxon>Phreatobacter</taxon>
    </lineage>
</organism>
<evidence type="ECO:0000313" key="3">
    <source>
        <dbReference type="Proteomes" id="UP000237889"/>
    </source>
</evidence>
<dbReference type="Proteomes" id="UP000237889">
    <property type="component" value="Chromosome"/>
</dbReference>
<feature type="signal peptide" evidence="1">
    <location>
        <begin position="1"/>
        <end position="19"/>
    </location>
</feature>
<evidence type="ECO:0000313" key="2">
    <source>
        <dbReference type="EMBL" id="AVO44610.1"/>
    </source>
</evidence>
<keyword evidence="3" id="KW-1185">Reference proteome</keyword>
<dbReference type="KEGG" id="phr:C6569_05790"/>
<accession>A0A2S0N8X2</accession>
<feature type="chain" id="PRO_5015504073" evidence="1">
    <location>
        <begin position="20"/>
        <end position="142"/>
    </location>
</feature>
<evidence type="ECO:0000256" key="1">
    <source>
        <dbReference type="SAM" id="SignalP"/>
    </source>
</evidence>
<protein>
    <submittedName>
        <fullName evidence="2">Uncharacterized protein</fullName>
    </submittedName>
</protein>
<name>A0A2S0N8X2_9HYPH</name>